<dbReference type="CDD" id="cd09864">
    <property type="entry name" value="PIN_Fcf1-like"/>
    <property type="match status" value="1"/>
</dbReference>
<reference evidence="7 8" key="1">
    <citation type="submission" date="2017-03" db="EMBL/GenBank/DDBJ databases">
        <title>WGS assembly of Porphyra umbilicalis.</title>
        <authorList>
            <person name="Brawley S.H."/>
            <person name="Blouin N.A."/>
            <person name="Ficko-Blean E."/>
            <person name="Wheeler G.L."/>
            <person name="Lohr M."/>
            <person name="Goodson H.V."/>
            <person name="Jenkins J.W."/>
            <person name="Blaby-Haas C.E."/>
            <person name="Helliwell K.E."/>
            <person name="Chan C."/>
            <person name="Marriage T."/>
            <person name="Bhattacharya D."/>
            <person name="Klein A.S."/>
            <person name="Badis Y."/>
            <person name="Brodie J."/>
            <person name="Cao Y."/>
            <person name="Collen J."/>
            <person name="Dittami S.M."/>
            <person name="Gachon C.M."/>
            <person name="Green B.R."/>
            <person name="Karpowicz S."/>
            <person name="Kim J.W."/>
            <person name="Kudahl U."/>
            <person name="Lin S."/>
            <person name="Michel G."/>
            <person name="Mittag M."/>
            <person name="Olson B.J."/>
            <person name="Pangilinan J."/>
            <person name="Peng Y."/>
            <person name="Qiu H."/>
            <person name="Shu S."/>
            <person name="Singer J.T."/>
            <person name="Smith A.G."/>
            <person name="Sprecher B.N."/>
            <person name="Wagner V."/>
            <person name="Wang W."/>
            <person name="Wang Z.-Y."/>
            <person name="Yan J."/>
            <person name="Yarish C."/>
            <person name="Zoeuner-Riek S."/>
            <person name="Zhuang Y."/>
            <person name="Zou Y."/>
            <person name="Lindquist E.A."/>
            <person name="Grimwood J."/>
            <person name="Barry K."/>
            <person name="Rokhsar D.S."/>
            <person name="Schmutz J."/>
            <person name="Stiller J.W."/>
            <person name="Grossman A.R."/>
            <person name="Prochnik S.E."/>
        </authorList>
    </citation>
    <scope>NUCLEOTIDE SEQUENCE [LARGE SCALE GENOMIC DNA]</scope>
    <source>
        <strain evidence="7">4086291</strain>
    </source>
</reference>
<evidence type="ECO:0000313" key="7">
    <source>
        <dbReference type="EMBL" id="OSX74530.1"/>
    </source>
</evidence>
<evidence type="ECO:0000259" key="6">
    <source>
        <dbReference type="SMART" id="SM00670"/>
    </source>
</evidence>
<feature type="domain" description="PIN" evidence="6">
    <location>
        <begin position="70"/>
        <end position="169"/>
    </location>
</feature>
<comment type="similarity">
    <text evidence="5">Belongs to the UTP23/FCF1 family. FCF1 subfamily.</text>
</comment>
<dbReference type="GO" id="GO:0006364">
    <property type="term" value="P:rRNA processing"/>
    <property type="evidence" value="ECO:0007669"/>
    <property type="project" value="UniProtKB-KW"/>
</dbReference>
<dbReference type="OrthoDB" id="76105at2759"/>
<proteinExistence type="inferred from homology"/>
<protein>
    <recommendedName>
        <fullName evidence="6">PIN domain-containing protein</fullName>
    </recommendedName>
</protein>
<gene>
    <name evidence="7" type="ORF">BU14_0285s0018</name>
</gene>
<evidence type="ECO:0000313" key="8">
    <source>
        <dbReference type="Proteomes" id="UP000218209"/>
    </source>
</evidence>
<evidence type="ECO:0000256" key="2">
    <source>
        <dbReference type="ARBA" id="ARBA00022517"/>
    </source>
</evidence>
<dbReference type="InterPro" id="IPR006984">
    <property type="entry name" value="Fcf1/UTP23"/>
</dbReference>
<dbReference type="InterPro" id="IPR037503">
    <property type="entry name" value="Fcf1_PIN"/>
</dbReference>
<dbReference type="GO" id="GO:0032040">
    <property type="term" value="C:small-subunit processome"/>
    <property type="evidence" value="ECO:0007669"/>
    <property type="project" value="InterPro"/>
</dbReference>
<sequence length="201" mass="22439">MGRAKRTRQYGATKRLLNPKDDRLQLKAAAKADAAPIVHRSSDATKGAVDATVQRSELFFSHNRALGPPFHVLLDTNFLNMSVVNKLDIARGMLDCLAASVTVYVSECVMAELQKLGPKFRIALRLARDKTFVQLPCTHKGTYADDCIVDRVTASRIYIVATCDRDLRRRLRKVPGVPIMYISGHKYTVERLPDAAFLAPR</sequence>
<dbReference type="PANTHER" id="PTHR12416">
    <property type="entry name" value="RRNA-PROCESSING PROTEIN UTP23 HOMOLOG"/>
    <property type="match status" value="1"/>
</dbReference>
<accession>A0A1X6P199</accession>
<keyword evidence="8" id="KW-1185">Reference proteome</keyword>
<dbReference type="Proteomes" id="UP000218209">
    <property type="component" value="Unassembled WGS sequence"/>
</dbReference>
<name>A0A1X6P199_PORUM</name>
<dbReference type="EMBL" id="KV918943">
    <property type="protein sequence ID" value="OSX74530.1"/>
    <property type="molecule type" value="Genomic_DNA"/>
</dbReference>
<dbReference type="SMART" id="SM00670">
    <property type="entry name" value="PINc"/>
    <property type="match status" value="1"/>
</dbReference>
<dbReference type="SUPFAM" id="SSF88723">
    <property type="entry name" value="PIN domain-like"/>
    <property type="match status" value="1"/>
</dbReference>
<organism evidence="7 8">
    <name type="scientific">Porphyra umbilicalis</name>
    <name type="common">Purple laver</name>
    <name type="synonym">Red alga</name>
    <dbReference type="NCBI Taxonomy" id="2786"/>
    <lineage>
        <taxon>Eukaryota</taxon>
        <taxon>Rhodophyta</taxon>
        <taxon>Bangiophyceae</taxon>
        <taxon>Bangiales</taxon>
        <taxon>Bangiaceae</taxon>
        <taxon>Porphyra</taxon>
    </lineage>
</organism>
<dbReference type="AlphaFoldDB" id="A0A1X6P199"/>
<dbReference type="FunFam" id="3.40.50.1010:FF:000035">
    <property type="entry name" value="Fcf1, putative"/>
    <property type="match status" value="1"/>
</dbReference>
<keyword evidence="3" id="KW-0698">rRNA processing</keyword>
<keyword evidence="4" id="KW-0539">Nucleus</keyword>
<keyword evidence="2" id="KW-0690">Ribosome biogenesis</keyword>
<evidence type="ECO:0000256" key="1">
    <source>
        <dbReference type="ARBA" id="ARBA00004604"/>
    </source>
</evidence>
<dbReference type="Pfam" id="PF04900">
    <property type="entry name" value="Fcf1"/>
    <property type="match status" value="1"/>
</dbReference>
<dbReference type="InterPro" id="IPR029060">
    <property type="entry name" value="PIN-like_dom_sf"/>
</dbReference>
<dbReference type="InterPro" id="IPR002716">
    <property type="entry name" value="PIN_dom"/>
</dbReference>
<evidence type="ECO:0000256" key="5">
    <source>
        <dbReference type="ARBA" id="ARBA00024026"/>
    </source>
</evidence>
<dbReference type="Gene3D" id="3.40.50.1010">
    <property type="entry name" value="5'-nuclease"/>
    <property type="match status" value="1"/>
</dbReference>
<comment type="subcellular location">
    <subcellularLocation>
        <location evidence="1">Nucleus</location>
        <location evidence="1">Nucleolus</location>
    </subcellularLocation>
</comment>
<evidence type="ECO:0000256" key="4">
    <source>
        <dbReference type="ARBA" id="ARBA00023242"/>
    </source>
</evidence>
<evidence type="ECO:0000256" key="3">
    <source>
        <dbReference type="ARBA" id="ARBA00022552"/>
    </source>
</evidence>